<dbReference type="Gene3D" id="1.10.1200.10">
    <property type="entry name" value="ACP-like"/>
    <property type="match status" value="1"/>
</dbReference>
<dbReference type="GeneID" id="18908767"/>
<dbReference type="Gene3D" id="3.40.50.12780">
    <property type="entry name" value="N-terminal domain of ligase-like"/>
    <property type="match status" value="1"/>
</dbReference>
<evidence type="ECO:0000256" key="2">
    <source>
        <dbReference type="ARBA" id="ARBA00022553"/>
    </source>
</evidence>
<dbReference type="RefSeq" id="XP_007398592.1">
    <property type="nucleotide sequence ID" value="XM_007398530.1"/>
</dbReference>
<dbReference type="InterPro" id="IPR000873">
    <property type="entry name" value="AMP-dep_synth/lig_dom"/>
</dbReference>
<dbReference type="AlphaFoldDB" id="K5UQX0"/>
<dbReference type="OrthoDB" id="429813at2759"/>
<dbReference type="Gene3D" id="3.40.50.720">
    <property type="entry name" value="NAD(P)-binding Rossmann-like Domain"/>
    <property type="match status" value="1"/>
</dbReference>
<dbReference type="EMBL" id="JH930475">
    <property type="protein sequence ID" value="EKM52236.1"/>
    <property type="molecule type" value="Genomic_DNA"/>
</dbReference>
<dbReference type="InterPro" id="IPR013120">
    <property type="entry name" value="FAR_NAD-bd"/>
</dbReference>
<dbReference type="Pfam" id="PF23562">
    <property type="entry name" value="AMP-binding_C_3"/>
    <property type="match status" value="1"/>
</dbReference>
<dbReference type="InterPro" id="IPR036291">
    <property type="entry name" value="NAD(P)-bd_dom_sf"/>
</dbReference>
<sequence>MEPLPAPLDGTLLTLLDFVDFHAEHNPDRPWLVYPSPKSDGGLAAVTFKEMAVATHRIASELRPGKQELDNEVFAIVLHTDNVVYVAVMLGILRAGFVPFPISPRNSPQGICHLLQATACRRVLFNPPMTSLITQVNEAVTEKGITLQLEELAMLHVVLTDLTQGVLANATSFEPYPASRKPVSLDDPLVYLHSSGSTGLPKAVPFKHIQVVQSLRRNIFGSGRRKLRFGGMALPTFHSMGMLLQIFFPLCSLKPVAVYAPQYPKPPVVPSPASILDVCKLAKCEGLIATPSFIETWSHSPETVDYLQTLEVLIYGGGPLSVTIGDKMVSAGVPLYAGFGGSEFGNPLLSWDEVPPSDLRYSLDWSWFRFSKVPDIQMEPQGDETYELIVYDTDEFKVRVGNIPGKSGYATADLFERHPTRPDLWRIVGRKDDVITLSTGEKIVPLAQEGHIISSPLVSGCVMFGREREQAGILVEPSASHAIDPADSAALAEFRNKIWPVVDEANARAPAFARVFKEMIIVTDSARALPRSAKNTIIRKQATSLYVKEIDNLYSTIEQSRNDESIPPPKSWNEEVLVPWLLKCASSVASTQTIDPATNLFHQGFDSLSATFLRNRIIGALHSSDDPIMQAALKNVSSNFIFEHPAINDLAATLALFVVPATINGHTSTVDRLKVEVEALIARYTADIPPAKISNATPEAGMPVVLLTGSTGNIGSHILARLLSESRIQRVYALNRPSEIDAATRLKTAFTDRGLPAKLLEDPRLICIEGEVSRDHFGLDEQVYREVMRSITHIIHNAWMVNFNLSVETFENHIAGVRRLVDICASLDHRVKLLMTSSVGVARGWDSSKGPVPEQPLPELNFGACSGYAASKYVVEKILQAARERGLAATIVRMGQACGPKDTGAWGTTEWFPIMVKSSITLGRLPATSGPVSWVPLDAIGGAYVDWILDEALLPALVNVVHPQPTSWDVVLKGIREALGSDLPTTPYAEWLAGLELHADNATLQDLESLVSPPALKILGFFRSLDSANRGLVEGVPDVEGPVSSAFDTADLRRSSPTMRELQPMSEEHARSWVRFWRAKGFIMAAKS</sequence>
<dbReference type="PANTHER" id="PTHR43439">
    <property type="entry name" value="PHENYLACETATE-COENZYME A LIGASE"/>
    <property type="match status" value="1"/>
</dbReference>
<feature type="domain" description="AMP-dependent synthetase/ligase" evidence="3">
    <location>
        <begin position="22"/>
        <end position="347"/>
    </location>
</feature>
<dbReference type="KEGG" id="pco:PHACADRAFT_148746"/>
<dbReference type="InterPro" id="IPR051414">
    <property type="entry name" value="Adenylate-forming_Reductase"/>
</dbReference>
<dbReference type="Pfam" id="PF07993">
    <property type="entry name" value="NAD_binding_4"/>
    <property type="match status" value="1"/>
</dbReference>
<evidence type="ECO:0008006" key="7">
    <source>
        <dbReference type="Google" id="ProtNLM"/>
    </source>
</evidence>
<dbReference type="InterPro" id="IPR036736">
    <property type="entry name" value="ACP-like_sf"/>
</dbReference>
<proteinExistence type="predicted"/>
<dbReference type="SUPFAM" id="SSF56801">
    <property type="entry name" value="Acetyl-CoA synthetase-like"/>
    <property type="match status" value="1"/>
</dbReference>
<protein>
    <recommendedName>
        <fullName evidence="7">Polyketide synthase phosphopantetheine-binding domain-containing protein</fullName>
    </recommendedName>
</protein>
<dbReference type="InterPro" id="IPR020845">
    <property type="entry name" value="AMP-binding_CS"/>
</dbReference>
<gene>
    <name evidence="5" type="ORF">PHACADRAFT_148746</name>
</gene>
<reference evidence="5 6" key="1">
    <citation type="journal article" date="2012" name="BMC Genomics">
        <title>Comparative genomics of the white-rot fungi, Phanerochaete carnosa and P. chrysosporium, to elucidate the genetic basis of the distinct wood types they colonize.</title>
        <authorList>
            <person name="Suzuki H."/>
            <person name="MacDonald J."/>
            <person name="Syed K."/>
            <person name="Salamov A."/>
            <person name="Hori C."/>
            <person name="Aerts A."/>
            <person name="Henrissat B."/>
            <person name="Wiebenga A."/>
            <person name="vanKuyk P.A."/>
            <person name="Barry K."/>
            <person name="Lindquist E."/>
            <person name="LaButti K."/>
            <person name="Lapidus A."/>
            <person name="Lucas S."/>
            <person name="Coutinho P."/>
            <person name="Gong Y."/>
            <person name="Samejima M."/>
            <person name="Mahadevan R."/>
            <person name="Abou-Zaid M."/>
            <person name="de Vries R.P."/>
            <person name="Igarashi K."/>
            <person name="Yadav J.S."/>
            <person name="Grigoriev I.V."/>
            <person name="Master E.R."/>
        </authorList>
    </citation>
    <scope>NUCLEOTIDE SEQUENCE [LARGE SCALE GENOMIC DNA]</scope>
    <source>
        <strain evidence="5 6">HHB-10118-sp</strain>
    </source>
</reference>
<dbReference type="Pfam" id="PF00501">
    <property type="entry name" value="AMP-binding"/>
    <property type="match status" value="1"/>
</dbReference>
<keyword evidence="6" id="KW-1185">Reference proteome</keyword>
<name>K5UQX0_PHACS</name>
<evidence type="ECO:0000256" key="1">
    <source>
        <dbReference type="ARBA" id="ARBA00022450"/>
    </source>
</evidence>
<evidence type="ECO:0000313" key="6">
    <source>
        <dbReference type="Proteomes" id="UP000008370"/>
    </source>
</evidence>
<feature type="domain" description="Thioester reductase (TE)" evidence="4">
    <location>
        <begin position="707"/>
        <end position="939"/>
    </location>
</feature>
<dbReference type="InterPro" id="IPR042099">
    <property type="entry name" value="ANL_N_sf"/>
</dbReference>
<dbReference type="PROSITE" id="PS00455">
    <property type="entry name" value="AMP_BINDING"/>
    <property type="match status" value="1"/>
</dbReference>
<dbReference type="SUPFAM" id="SSF51735">
    <property type="entry name" value="NAD(P)-binding Rossmann-fold domains"/>
    <property type="match status" value="1"/>
</dbReference>
<keyword evidence="2" id="KW-0597">Phosphoprotein</keyword>
<dbReference type="HOGENOM" id="CLU_002220_1_0_1"/>
<dbReference type="Proteomes" id="UP000008370">
    <property type="component" value="Unassembled WGS sequence"/>
</dbReference>
<dbReference type="SUPFAM" id="SSF47336">
    <property type="entry name" value="ACP-like"/>
    <property type="match status" value="1"/>
</dbReference>
<dbReference type="STRING" id="650164.K5UQX0"/>
<dbReference type="InParanoid" id="K5UQX0"/>
<keyword evidence="1" id="KW-0596">Phosphopantetheine</keyword>
<evidence type="ECO:0000259" key="4">
    <source>
        <dbReference type="Pfam" id="PF07993"/>
    </source>
</evidence>
<evidence type="ECO:0000259" key="3">
    <source>
        <dbReference type="Pfam" id="PF00501"/>
    </source>
</evidence>
<organism evidence="5 6">
    <name type="scientific">Phanerochaete carnosa (strain HHB-10118-sp)</name>
    <name type="common">White-rot fungus</name>
    <name type="synonym">Peniophora carnosa</name>
    <dbReference type="NCBI Taxonomy" id="650164"/>
    <lineage>
        <taxon>Eukaryota</taxon>
        <taxon>Fungi</taxon>
        <taxon>Dikarya</taxon>
        <taxon>Basidiomycota</taxon>
        <taxon>Agaricomycotina</taxon>
        <taxon>Agaricomycetes</taxon>
        <taxon>Polyporales</taxon>
        <taxon>Phanerochaetaceae</taxon>
        <taxon>Phanerochaete</taxon>
    </lineage>
</organism>
<evidence type="ECO:0000313" key="5">
    <source>
        <dbReference type="EMBL" id="EKM52236.1"/>
    </source>
</evidence>
<accession>K5UQX0</accession>
<dbReference type="PANTHER" id="PTHR43439:SF2">
    <property type="entry name" value="ENZYME, PUTATIVE (JCVI)-RELATED"/>
    <property type="match status" value="1"/>
</dbReference>